<evidence type="ECO:0000256" key="1">
    <source>
        <dbReference type="SAM" id="MobiDB-lite"/>
    </source>
</evidence>
<keyword evidence="3" id="KW-1185">Reference proteome</keyword>
<proteinExistence type="predicted"/>
<evidence type="ECO:0000313" key="2">
    <source>
        <dbReference type="EMBL" id="MDQ0463664.1"/>
    </source>
</evidence>
<reference evidence="2 3" key="1">
    <citation type="submission" date="2023-07" db="EMBL/GenBank/DDBJ databases">
        <title>Genomic Encyclopedia of Type Strains, Phase IV (KMG-IV): sequencing the most valuable type-strain genomes for metagenomic binning, comparative biology and taxonomic classification.</title>
        <authorList>
            <person name="Goeker M."/>
        </authorList>
    </citation>
    <scope>NUCLEOTIDE SEQUENCE [LARGE SCALE GENOMIC DNA]</scope>
    <source>
        <strain evidence="2 3">DSM 18695</strain>
    </source>
</reference>
<evidence type="ECO:0000313" key="3">
    <source>
        <dbReference type="Proteomes" id="UP001228905"/>
    </source>
</evidence>
<gene>
    <name evidence="2" type="ORF">QO010_001435</name>
</gene>
<feature type="compositionally biased region" description="Basic and acidic residues" evidence="1">
    <location>
        <begin position="24"/>
        <end position="41"/>
    </location>
</feature>
<feature type="region of interest" description="Disordered" evidence="1">
    <location>
        <begin position="1"/>
        <end position="48"/>
    </location>
</feature>
<name>A0ABU0IRM1_9CAUL</name>
<dbReference type="RefSeq" id="WP_307347770.1">
    <property type="nucleotide sequence ID" value="NZ_JAUSVS010000002.1"/>
</dbReference>
<protein>
    <submittedName>
        <fullName evidence="2">Uncharacterized protein</fullName>
    </submittedName>
</protein>
<sequence>MPTGFQQQSQHNSFQIPKTAAAPKHGEKADKSCLKNVEPRSFKPRPGH</sequence>
<dbReference type="EMBL" id="JAUSVS010000002">
    <property type="protein sequence ID" value="MDQ0463664.1"/>
    <property type="molecule type" value="Genomic_DNA"/>
</dbReference>
<organism evidence="2 3">
    <name type="scientific">Caulobacter ginsengisoli</name>
    <dbReference type="NCBI Taxonomy" id="400775"/>
    <lineage>
        <taxon>Bacteria</taxon>
        <taxon>Pseudomonadati</taxon>
        <taxon>Pseudomonadota</taxon>
        <taxon>Alphaproteobacteria</taxon>
        <taxon>Caulobacterales</taxon>
        <taxon>Caulobacteraceae</taxon>
        <taxon>Caulobacter</taxon>
    </lineage>
</organism>
<feature type="compositionally biased region" description="Polar residues" evidence="1">
    <location>
        <begin position="1"/>
        <end position="16"/>
    </location>
</feature>
<accession>A0ABU0IRM1</accession>
<dbReference type="Proteomes" id="UP001228905">
    <property type="component" value="Unassembled WGS sequence"/>
</dbReference>
<comment type="caution">
    <text evidence="2">The sequence shown here is derived from an EMBL/GenBank/DDBJ whole genome shotgun (WGS) entry which is preliminary data.</text>
</comment>